<dbReference type="InParanoid" id="A0A0D0DXW7"/>
<dbReference type="EMBL" id="KN825072">
    <property type="protein sequence ID" value="KIK94981.1"/>
    <property type="molecule type" value="Genomic_DNA"/>
</dbReference>
<feature type="region of interest" description="Disordered" evidence="1">
    <location>
        <begin position="39"/>
        <end position="58"/>
    </location>
</feature>
<dbReference type="HOGENOM" id="CLU_2134313_0_0_1"/>
<dbReference type="Proteomes" id="UP000054538">
    <property type="component" value="Unassembled WGS sequence"/>
</dbReference>
<evidence type="ECO:0000256" key="1">
    <source>
        <dbReference type="SAM" id="MobiDB-lite"/>
    </source>
</evidence>
<proteinExistence type="predicted"/>
<keyword evidence="3" id="KW-1185">Reference proteome</keyword>
<protein>
    <submittedName>
        <fullName evidence="2">Uncharacterized protein</fullName>
    </submittedName>
</protein>
<sequence>MLDILATIMPHPRNPSMELKLPWNAVDVVTVAPKKVASQRTPESGVACGRRTKSKYEPPTTKILHTDLRTAHTSSLLPQPATSGAAISHAGSDIWSLLTRLDQLSLSSYFKTG</sequence>
<organism evidence="2 3">
    <name type="scientific">Paxillus rubicundulus Ve08.2h10</name>
    <dbReference type="NCBI Taxonomy" id="930991"/>
    <lineage>
        <taxon>Eukaryota</taxon>
        <taxon>Fungi</taxon>
        <taxon>Dikarya</taxon>
        <taxon>Basidiomycota</taxon>
        <taxon>Agaricomycotina</taxon>
        <taxon>Agaricomycetes</taxon>
        <taxon>Agaricomycetidae</taxon>
        <taxon>Boletales</taxon>
        <taxon>Paxilineae</taxon>
        <taxon>Paxillaceae</taxon>
        <taxon>Paxillus</taxon>
    </lineage>
</organism>
<name>A0A0D0DXW7_9AGAM</name>
<dbReference type="AlphaFoldDB" id="A0A0D0DXW7"/>
<reference evidence="2 3" key="1">
    <citation type="submission" date="2014-04" db="EMBL/GenBank/DDBJ databases">
        <authorList>
            <consortium name="DOE Joint Genome Institute"/>
            <person name="Kuo A."/>
            <person name="Kohler A."/>
            <person name="Jargeat P."/>
            <person name="Nagy L.G."/>
            <person name="Floudas D."/>
            <person name="Copeland A."/>
            <person name="Barry K.W."/>
            <person name="Cichocki N."/>
            <person name="Veneault-Fourrey C."/>
            <person name="LaButti K."/>
            <person name="Lindquist E.A."/>
            <person name="Lipzen A."/>
            <person name="Lundell T."/>
            <person name="Morin E."/>
            <person name="Murat C."/>
            <person name="Sun H."/>
            <person name="Tunlid A."/>
            <person name="Henrissat B."/>
            <person name="Grigoriev I.V."/>
            <person name="Hibbett D.S."/>
            <person name="Martin F."/>
            <person name="Nordberg H.P."/>
            <person name="Cantor M.N."/>
            <person name="Hua S.X."/>
        </authorList>
    </citation>
    <scope>NUCLEOTIDE SEQUENCE [LARGE SCALE GENOMIC DNA]</scope>
    <source>
        <strain evidence="2 3">Ve08.2h10</strain>
    </source>
</reference>
<evidence type="ECO:0000313" key="3">
    <source>
        <dbReference type="Proteomes" id="UP000054538"/>
    </source>
</evidence>
<accession>A0A0D0DXW7</accession>
<gene>
    <name evidence="2" type="ORF">PAXRUDRAFT_415667</name>
</gene>
<reference evidence="3" key="2">
    <citation type="submission" date="2015-01" db="EMBL/GenBank/DDBJ databases">
        <title>Evolutionary Origins and Diversification of the Mycorrhizal Mutualists.</title>
        <authorList>
            <consortium name="DOE Joint Genome Institute"/>
            <consortium name="Mycorrhizal Genomics Consortium"/>
            <person name="Kohler A."/>
            <person name="Kuo A."/>
            <person name="Nagy L.G."/>
            <person name="Floudas D."/>
            <person name="Copeland A."/>
            <person name="Barry K.W."/>
            <person name="Cichocki N."/>
            <person name="Veneault-Fourrey C."/>
            <person name="LaButti K."/>
            <person name="Lindquist E.A."/>
            <person name="Lipzen A."/>
            <person name="Lundell T."/>
            <person name="Morin E."/>
            <person name="Murat C."/>
            <person name="Riley R."/>
            <person name="Ohm R."/>
            <person name="Sun H."/>
            <person name="Tunlid A."/>
            <person name="Henrissat B."/>
            <person name="Grigoriev I.V."/>
            <person name="Hibbett D.S."/>
            <person name="Martin F."/>
        </authorList>
    </citation>
    <scope>NUCLEOTIDE SEQUENCE [LARGE SCALE GENOMIC DNA]</scope>
    <source>
        <strain evidence="3">Ve08.2h10</strain>
    </source>
</reference>
<evidence type="ECO:0000313" key="2">
    <source>
        <dbReference type="EMBL" id="KIK94981.1"/>
    </source>
</evidence>